<protein>
    <recommendedName>
        <fullName evidence="7">Major facilitator superfamily (MFS) profile domain-containing protein</fullName>
    </recommendedName>
</protein>
<keyword evidence="2 5" id="KW-0812">Transmembrane</keyword>
<feature type="signal peptide" evidence="6">
    <location>
        <begin position="1"/>
        <end position="16"/>
    </location>
</feature>
<evidence type="ECO:0000256" key="3">
    <source>
        <dbReference type="ARBA" id="ARBA00022989"/>
    </source>
</evidence>
<feature type="transmembrane region" description="Helical" evidence="5">
    <location>
        <begin position="225"/>
        <end position="244"/>
    </location>
</feature>
<accession>A0ABN9ML64</accession>
<dbReference type="InterPro" id="IPR005828">
    <property type="entry name" value="MFS_sugar_transport-like"/>
</dbReference>
<keyword evidence="9" id="KW-1185">Reference proteome</keyword>
<dbReference type="Proteomes" id="UP001176940">
    <property type="component" value="Unassembled WGS sequence"/>
</dbReference>
<organism evidence="8 9">
    <name type="scientific">Ranitomeya imitator</name>
    <name type="common">mimic poison frog</name>
    <dbReference type="NCBI Taxonomy" id="111125"/>
    <lineage>
        <taxon>Eukaryota</taxon>
        <taxon>Metazoa</taxon>
        <taxon>Chordata</taxon>
        <taxon>Craniata</taxon>
        <taxon>Vertebrata</taxon>
        <taxon>Euteleostomi</taxon>
        <taxon>Amphibia</taxon>
        <taxon>Batrachia</taxon>
        <taxon>Anura</taxon>
        <taxon>Neobatrachia</taxon>
        <taxon>Hyloidea</taxon>
        <taxon>Dendrobatidae</taxon>
        <taxon>Dendrobatinae</taxon>
        <taxon>Ranitomeya</taxon>
    </lineage>
</organism>
<feature type="transmembrane region" description="Helical" evidence="5">
    <location>
        <begin position="191"/>
        <end position="213"/>
    </location>
</feature>
<dbReference type="EMBL" id="CAUEEQ010078339">
    <property type="protein sequence ID" value="CAJ0967458.1"/>
    <property type="molecule type" value="Genomic_DNA"/>
</dbReference>
<name>A0ABN9ML64_9NEOB</name>
<feature type="transmembrane region" description="Helical" evidence="5">
    <location>
        <begin position="283"/>
        <end position="306"/>
    </location>
</feature>
<reference evidence="8" key="1">
    <citation type="submission" date="2023-07" db="EMBL/GenBank/DDBJ databases">
        <authorList>
            <person name="Stuckert A."/>
        </authorList>
    </citation>
    <scope>NUCLEOTIDE SEQUENCE</scope>
</reference>
<keyword evidence="6" id="KW-0732">Signal</keyword>
<evidence type="ECO:0000256" key="4">
    <source>
        <dbReference type="ARBA" id="ARBA00023136"/>
    </source>
</evidence>
<dbReference type="InterPro" id="IPR036259">
    <property type="entry name" value="MFS_trans_sf"/>
</dbReference>
<evidence type="ECO:0000256" key="2">
    <source>
        <dbReference type="ARBA" id="ARBA00022692"/>
    </source>
</evidence>
<keyword evidence="4 5" id="KW-0472">Membrane</keyword>
<dbReference type="InterPro" id="IPR003663">
    <property type="entry name" value="Sugar/inositol_transpt"/>
</dbReference>
<comment type="caution">
    <text evidence="8">The sequence shown here is derived from an EMBL/GenBank/DDBJ whole genome shotgun (WGS) entry which is preliminary data.</text>
</comment>
<dbReference type="SUPFAM" id="SSF103473">
    <property type="entry name" value="MFS general substrate transporter"/>
    <property type="match status" value="1"/>
</dbReference>
<evidence type="ECO:0000313" key="9">
    <source>
        <dbReference type="Proteomes" id="UP001176940"/>
    </source>
</evidence>
<feature type="transmembrane region" description="Helical" evidence="5">
    <location>
        <begin position="112"/>
        <end position="133"/>
    </location>
</feature>
<dbReference type="Gene3D" id="1.20.1250.20">
    <property type="entry name" value="MFS general substrate transporter like domains"/>
    <property type="match status" value="1"/>
</dbReference>
<dbReference type="PROSITE" id="PS00217">
    <property type="entry name" value="SUGAR_TRANSPORT_2"/>
    <property type="match status" value="1"/>
</dbReference>
<evidence type="ECO:0000259" key="7">
    <source>
        <dbReference type="PROSITE" id="PS50850"/>
    </source>
</evidence>
<feature type="chain" id="PRO_5045547943" description="Major facilitator superfamily (MFS) profile domain-containing protein" evidence="6">
    <location>
        <begin position="17"/>
        <end position="397"/>
    </location>
</feature>
<evidence type="ECO:0000256" key="5">
    <source>
        <dbReference type="SAM" id="Phobius"/>
    </source>
</evidence>
<dbReference type="PRINTS" id="PR00171">
    <property type="entry name" value="SUGRTRNSPORT"/>
</dbReference>
<dbReference type="InterPro" id="IPR020846">
    <property type="entry name" value="MFS_dom"/>
</dbReference>
<gene>
    <name evidence="8" type="ORF">RIMI_LOCUS22235986</name>
</gene>
<evidence type="ECO:0000256" key="1">
    <source>
        <dbReference type="ARBA" id="ARBA00004141"/>
    </source>
</evidence>
<evidence type="ECO:0000313" key="8">
    <source>
        <dbReference type="EMBL" id="CAJ0967458.1"/>
    </source>
</evidence>
<feature type="domain" description="Major facilitator superfamily (MFS) profile" evidence="7">
    <location>
        <begin position="131"/>
        <end position="397"/>
    </location>
</feature>
<feature type="transmembrane region" description="Helical" evidence="5">
    <location>
        <begin position="312"/>
        <end position="334"/>
    </location>
</feature>
<keyword evidence="3 5" id="KW-1133">Transmembrane helix</keyword>
<feature type="transmembrane region" description="Helical" evidence="5">
    <location>
        <begin position="250"/>
        <end position="271"/>
    </location>
</feature>
<dbReference type="PANTHER" id="PTHR23503:SF27">
    <property type="entry name" value="SOLUTE CARRIER FAMILY 2, FACILITATED GLUCOSE TRANSPORTER MEMBER 2"/>
    <property type="match status" value="1"/>
</dbReference>
<proteinExistence type="predicted"/>
<dbReference type="Pfam" id="PF00083">
    <property type="entry name" value="Sugar_tr"/>
    <property type="match status" value="1"/>
</dbReference>
<sequence>MVNIGLLSAALRLVTRYLPWLPGDFGIVEDSFNDAEVFPLIVGCWESCLCDSSPATTQRLINDHGQVVSLVVIVVSVASPGVSFLALCQCRLAVKHSGDATDTGMQQSCRDFSLPAAACYELSLTGTLIFAVFTSVLGSLQYGYGIGVINAPQKIIENHYAKVLEVPIVELTDRSGNETAEPAVHPSVTMYWSLSVSVFSLGGLVSSFFVGWFADKFGRIKSMMIVNTLAVIGALLMGLAPLGQAHALVISGRLITGLYCGLSSGLVPIYIGEISPTSLRGALGTLHQLGIVTGILISQVVGLDFILGSKDLWPVLLGLSGVPAVIQTICLFFCPESPRYAYIKLGREEVAKRKISYQQKSTTANYFHLTIENTCMLAELCVHLMGNSYLWGMATSG</sequence>
<comment type="subcellular location">
    <subcellularLocation>
        <location evidence="1">Membrane</location>
        <topology evidence="1">Multi-pass membrane protein</topology>
    </subcellularLocation>
</comment>
<dbReference type="PANTHER" id="PTHR23503">
    <property type="entry name" value="SOLUTE CARRIER FAMILY 2"/>
    <property type="match status" value="1"/>
</dbReference>
<dbReference type="PROSITE" id="PS50850">
    <property type="entry name" value="MFS"/>
    <property type="match status" value="1"/>
</dbReference>
<dbReference type="InterPro" id="IPR045263">
    <property type="entry name" value="GLUT"/>
</dbReference>
<feature type="transmembrane region" description="Helical" evidence="5">
    <location>
        <begin position="67"/>
        <end position="87"/>
    </location>
</feature>
<dbReference type="InterPro" id="IPR005829">
    <property type="entry name" value="Sugar_transporter_CS"/>
</dbReference>
<evidence type="ECO:0000256" key="6">
    <source>
        <dbReference type="SAM" id="SignalP"/>
    </source>
</evidence>